<dbReference type="PANTHER" id="PTHR42760:SF133">
    <property type="entry name" value="3-OXOACYL-[ACYL-CARRIER-PROTEIN] REDUCTASE"/>
    <property type="match status" value="1"/>
</dbReference>
<dbReference type="InterPro" id="IPR036291">
    <property type="entry name" value="NAD(P)-bd_dom_sf"/>
</dbReference>
<accession>A0ABN3NFH6</accession>
<evidence type="ECO:0000313" key="5">
    <source>
        <dbReference type="Proteomes" id="UP001499978"/>
    </source>
</evidence>
<dbReference type="Gene3D" id="3.40.50.720">
    <property type="entry name" value="NAD(P)-binding Rossmann-like Domain"/>
    <property type="match status" value="1"/>
</dbReference>
<evidence type="ECO:0000256" key="2">
    <source>
        <dbReference type="ARBA" id="ARBA00023002"/>
    </source>
</evidence>
<evidence type="ECO:0000313" key="4">
    <source>
        <dbReference type="EMBL" id="GAA2520851.1"/>
    </source>
</evidence>
<organism evidence="4 5">
    <name type="scientific">Pilimelia columellifera subsp. columellifera</name>
    <dbReference type="NCBI Taxonomy" id="706583"/>
    <lineage>
        <taxon>Bacteria</taxon>
        <taxon>Bacillati</taxon>
        <taxon>Actinomycetota</taxon>
        <taxon>Actinomycetes</taxon>
        <taxon>Micromonosporales</taxon>
        <taxon>Micromonosporaceae</taxon>
        <taxon>Pilimelia</taxon>
    </lineage>
</organism>
<evidence type="ECO:0000256" key="3">
    <source>
        <dbReference type="SAM" id="MobiDB-lite"/>
    </source>
</evidence>
<dbReference type="CDD" id="cd05233">
    <property type="entry name" value="SDR_c"/>
    <property type="match status" value="1"/>
</dbReference>
<dbReference type="InterPro" id="IPR020904">
    <property type="entry name" value="Sc_DH/Rdtase_CS"/>
</dbReference>
<dbReference type="PROSITE" id="PS00061">
    <property type="entry name" value="ADH_SHORT"/>
    <property type="match status" value="1"/>
</dbReference>
<dbReference type="PANTHER" id="PTHR42760">
    <property type="entry name" value="SHORT-CHAIN DEHYDROGENASES/REDUCTASES FAMILY MEMBER"/>
    <property type="match status" value="1"/>
</dbReference>
<dbReference type="Proteomes" id="UP001499978">
    <property type="component" value="Unassembled WGS sequence"/>
</dbReference>
<dbReference type="SUPFAM" id="SSF51735">
    <property type="entry name" value="NAD(P)-binding Rossmann-fold domains"/>
    <property type="match status" value="1"/>
</dbReference>
<sequence length="244" mass="24927">MAQRVLVTAGANGVGLTIARAFAADGARVHIADIDAVAVAAATRRGQLSGTVADLSDPTEAVRLIDDAHGRLGGLDVLVNNAGVTGPKAPVDALSAAAWSAVLDLNLTGTFLVTQAAVPLLRQSGRGAIIVMSSLSGRFGHPGRIAYATTKWGLVGFTRTLAVELGQHGITANTINPGPLADPRRAGDESPASVEHQSIRRLVDPADVAALAVFLAGPHARTISGQTFPIDGDAHRAGASPRPR</sequence>
<name>A0ABN3NFH6_9ACTN</name>
<feature type="region of interest" description="Disordered" evidence="3">
    <location>
        <begin position="172"/>
        <end position="197"/>
    </location>
</feature>
<keyword evidence="2" id="KW-0560">Oxidoreductase</keyword>
<dbReference type="PRINTS" id="PR00080">
    <property type="entry name" value="SDRFAMILY"/>
</dbReference>
<dbReference type="NCBIfam" id="NF009466">
    <property type="entry name" value="PRK12826.1-2"/>
    <property type="match status" value="1"/>
</dbReference>
<keyword evidence="5" id="KW-1185">Reference proteome</keyword>
<comment type="caution">
    <text evidence="4">The sequence shown here is derived from an EMBL/GenBank/DDBJ whole genome shotgun (WGS) entry which is preliminary data.</text>
</comment>
<proteinExistence type="inferred from homology"/>
<dbReference type="EMBL" id="BAAARY010000006">
    <property type="protein sequence ID" value="GAA2520851.1"/>
    <property type="molecule type" value="Genomic_DNA"/>
</dbReference>
<comment type="similarity">
    <text evidence="1">Belongs to the short-chain dehydrogenases/reductases (SDR) family.</text>
</comment>
<dbReference type="Pfam" id="PF13561">
    <property type="entry name" value="adh_short_C2"/>
    <property type="match status" value="1"/>
</dbReference>
<feature type="region of interest" description="Disordered" evidence="3">
    <location>
        <begin position="225"/>
        <end position="244"/>
    </location>
</feature>
<evidence type="ECO:0000256" key="1">
    <source>
        <dbReference type="ARBA" id="ARBA00006484"/>
    </source>
</evidence>
<dbReference type="InterPro" id="IPR002347">
    <property type="entry name" value="SDR_fam"/>
</dbReference>
<gene>
    <name evidence="4" type="ORF">GCM10010201_18080</name>
</gene>
<dbReference type="PRINTS" id="PR00081">
    <property type="entry name" value="GDHRDH"/>
</dbReference>
<dbReference type="RefSeq" id="WP_344171185.1">
    <property type="nucleotide sequence ID" value="NZ_BAAARY010000006.1"/>
</dbReference>
<reference evidence="4 5" key="1">
    <citation type="journal article" date="2019" name="Int. J. Syst. Evol. Microbiol.">
        <title>The Global Catalogue of Microorganisms (GCM) 10K type strain sequencing project: providing services to taxonomists for standard genome sequencing and annotation.</title>
        <authorList>
            <consortium name="The Broad Institute Genomics Platform"/>
            <consortium name="The Broad Institute Genome Sequencing Center for Infectious Disease"/>
            <person name="Wu L."/>
            <person name="Ma J."/>
        </authorList>
    </citation>
    <scope>NUCLEOTIDE SEQUENCE [LARGE SCALE GENOMIC DNA]</scope>
    <source>
        <strain evidence="4 5">JCM 3367</strain>
    </source>
</reference>
<protein>
    <submittedName>
        <fullName evidence="4">SDR family oxidoreductase</fullName>
    </submittedName>
</protein>